<comment type="caution">
    <text evidence="9">The sequence shown here is derived from an EMBL/GenBank/DDBJ whole genome shotgun (WGS) entry which is preliminary data.</text>
</comment>
<keyword evidence="3" id="KW-0548">Nucleotidyltransferase</keyword>
<dbReference type="Pfam" id="PF11799">
    <property type="entry name" value="IMS_C"/>
    <property type="match status" value="1"/>
</dbReference>
<keyword evidence="5" id="KW-0227">DNA damage</keyword>
<dbReference type="EMBL" id="NESN01000005">
    <property type="protein sequence ID" value="PUE52154.1"/>
    <property type="molecule type" value="Genomic_DNA"/>
</dbReference>
<dbReference type="Proteomes" id="UP000250790">
    <property type="component" value="Unassembled WGS sequence"/>
</dbReference>
<proteinExistence type="inferred from homology"/>
<reference evidence="9 10" key="1">
    <citation type="submission" date="2017-04" db="EMBL/GenBank/DDBJ databases">
        <title>Unexpected and diverse lifestyles within the genus Limnohabitans.</title>
        <authorList>
            <person name="Kasalicky V."/>
            <person name="Mehrshad M."/>
            <person name="Andrei S.-A."/>
            <person name="Salcher M."/>
            <person name="Kratochvilova H."/>
            <person name="Simek K."/>
            <person name="Ghai R."/>
        </authorList>
    </citation>
    <scope>NUCLEOTIDE SEQUENCE [LARGE SCALE GENOMIC DNA]</scope>
    <source>
        <strain evidence="9 10">II-B4</strain>
    </source>
</reference>
<evidence type="ECO:0000256" key="2">
    <source>
        <dbReference type="ARBA" id="ARBA00022679"/>
    </source>
</evidence>
<evidence type="ECO:0000313" key="10">
    <source>
        <dbReference type="Proteomes" id="UP000250790"/>
    </source>
</evidence>
<protein>
    <recommendedName>
        <fullName evidence="8">UmuC domain-containing protein</fullName>
    </recommendedName>
</protein>
<evidence type="ECO:0000256" key="4">
    <source>
        <dbReference type="ARBA" id="ARBA00022723"/>
    </source>
</evidence>
<dbReference type="Pfam" id="PF00817">
    <property type="entry name" value="IMS"/>
    <property type="match status" value="1"/>
</dbReference>
<accession>A0A315E893</accession>
<dbReference type="InterPro" id="IPR001126">
    <property type="entry name" value="UmuC"/>
</dbReference>
<dbReference type="AlphaFoldDB" id="A0A315E893"/>
<evidence type="ECO:0000313" key="9">
    <source>
        <dbReference type="EMBL" id="PUE52154.1"/>
    </source>
</evidence>
<feature type="domain" description="UmuC" evidence="8">
    <location>
        <begin position="4"/>
        <end position="187"/>
    </location>
</feature>
<dbReference type="PANTHER" id="PTHR11076">
    <property type="entry name" value="DNA REPAIR POLYMERASE UMUC / TRANSFERASE FAMILY MEMBER"/>
    <property type="match status" value="1"/>
</dbReference>
<dbReference type="InterPro" id="IPR043128">
    <property type="entry name" value="Rev_trsase/Diguanyl_cyclase"/>
</dbReference>
<comment type="similarity">
    <text evidence="1">Belongs to the DNA polymerase type-Y family.</text>
</comment>
<dbReference type="OrthoDB" id="9808813at2"/>
<dbReference type="GO" id="GO:0005829">
    <property type="term" value="C:cytosol"/>
    <property type="evidence" value="ECO:0007669"/>
    <property type="project" value="TreeGrafter"/>
</dbReference>
<dbReference type="InterPro" id="IPR050116">
    <property type="entry name" value="DNA_polymerase-Y"/>
</dbReference>
<keyword evidence="10" id="KW-1185">Reference proteome</keyword>
<evidence type="ECO:0000256" key="1">
    <source>
        <dbReference type="ARBA" id="ARBA00010945"/>
    </source>
</evidence>
<sequence length="426" mass="47466">MLRSLFIDFNSYFASVEQQLNPALRGRPVGVVPVMADSSCCIAASYEAKAFGVKTGTRVSDAKRMCPGIALVLADHAKYVEVHQQAVAVVDRLAQVRQVVSIDEMECELTGRWRERDRAVALAQQIKAALLAEVGECMRTSIGIAPNTLLGKLASDMHKPDGLTVIELHELPERLLHLPLSALQGIGPRMRERLSRCGIETMAQLYAAPRDLLHTAWGGLAGDDMYDRLRGRWYGPRATVARSLGHSHVLPPDLRHPTGAREVLHRLTQKAAMRLRKQGFYATAMQVFVRCDHRWQRESGGERYAHVGETQDTGFLLHTLDQLWFSGLHLLQRPQAVGVQLCGLVLASQHTPDLFDSLEEAPTARAAQTRQNHEVHRDRARLMSAMDALNRTHGKNAVYFASAHHALDAAPMRIAFNRIPDLETER</sequence>
<gene>
    <name evidence="9" type="ORF">B9Z37_13900</name>
</gene>
<dbReference type="InterPro" id="IPR017961">
    <property type="entry name" value="DNA_pol_Y-fam_little_finger"/>
</dbReference>
<dbReference type="PANTHER" id="PTHR11076:SF33">
    <property type="entry name" value="DNA POLYMERASE KAPPA"/>
    <property type="match status" value="1"/>
</dbReference>
<keyword evidence="2" id="KW-0808">Transferase</keyword>
<keyword evidence="7" id="KW-0234">DNA repair</keyword>
<dbReference type="GO" id="GO:0003887">
    <property type="term" value="F:DNA-directed DNA polymerase activity"/>
    <property type="evidence" value="ECO:0007669"/>
    <property type="project" value="UniProtKB-KW"/>
</dbReference>
<dbReference type="Gene3D" id="1.10.150.20">
    <property type="entry name" value="5' to 3' exonuclease, C-terminal subdomain"/>
    <property type="match status" value="1"/>
</dbReference>
<dbReference type="SUPFAM" id="SSF56672">
    <property type="entry name" value="DNA/RNA polymerases"/>
    <property type="match status" value="1"/>
</dbReference>
<dbReference type="GO" id="GO:0006281">
    <property type="term" value="P:DNA repair"/>
    <property type="evidence" value="ECO:0007669"/>
    <property type="project" value="UniProtKB-KW"/>
</dbReference>
<name>A0A315E893_9BURK</name>
<dbReference type="GO" id="GO:0009432">
    <property type="term" value="P:SOS response"/>
    <property type="evidence" value="ECO:0007669"/>
    <property type="project" value="TreeGrafter"/>
</dbReference>
<dbReference type="GO" id="GO:0042276">
    <property type="term" value="P:error-prone translesion synthesis"/>
    <property type="evidence" value="ECO:0007669"/>
    <property type="project" value="TreeGrafter"/>
</dbReference>
<evidence type="ECO:0000256" key="7">
    <source>
        <dbReference type="ARBA" id="ARBA00023204"/>
    </source>
</evidence>
<dbReference type="PROSITE" id="PS50173">
    <property type="entry name" value="UMUC"/>
    <property type="match status" value="1"/>
</dbReference>
<dbReference type="GO" id="GO:0003684">
    <property type="term" value="F:damaged DNA binding"/>
    <property type="evidence" value="ECO:0007669"/>
    <property type="project" value="InterPro"/>
</dbReference>
<organism evidence="9 10">
    <name type="scientific">Limnohabitans parvus II-B4</name>
    <dbReference type="NCBI Taxonomy" id="1293052"/>
    <lineage>
        <taxon>Bacteria</taxon>
        <taxon>Pseudomonadati</taxon>
        <taxon>Pseudomonadota</taxon>
        <taxon>Betaproteobacteria</taxon>
        <taxon>Burkholderiales</taxon>
        <taxon>Comamonadaceae</taxon>
        <taxon>Limnohabitans</taxon>
    </lineage>
</organism>
<dbReference type="FunFam" id="3.40.1170.60:FF:000003">
    <property type="entry name" value="DNA polymerase eta"/>
    <property type="match status" value="1"/>
</dbReference>
<keyword evidence="6" id="KW-0460">Magnesium</keyword>
<dbReference type="Gene3D" id="3.40.1170.60">
    <property type="match status" value="1"/>
</dbReference>
<dbReference type="RefSeq" id="WP_108313598.1">
    <property type="nucleotide sequence ID" value="NZ_NESN01000005.1"/>
</dbReference>
<evidence type="ECO:0000259" key="8">
    <source>
        <dbReference type="PROSITE" id="PS50173"/>
    </source>
</evidence>
<evidence type="ECO:0000256" key="3">
    <source>
        <dbReference type="ARBA" id="ARBA00022695"/>
    </source>
</evidence>
<keyword evidence="4" id="KW-0479">Metal-binding</keyword>
<dbReference type="InterPro" id="IPR043502">
    <property type="entry name" value="DNA/RNA_pol_sf"/>
</dbReference>
<evidence type="ECO:0000256" key="5">
    <source>
        <dbReference type="ARBA" id="ARBA00022763"/>
    </source>
</evidence>
<evidence type="ECO:0000256" key="6">
    <source>
        <dbReference type="ARBA" id="ARBA00022842"/>
    </source>
</evidence>
<dbReference type="CDD" id="cd00424">
    <property type="entry name" value="PolY"/>
    <property type="match status" value="1"/>
</dbReference>
<dbReference type="GO" id="GO:0046872">
    <property type="term" value="F:metal ion binding"/>
    <property type="evidence" value="ECO:0007669"/>
    <property type="project" value="UniProtKB-KW"/>
</dbReference>
<dbReference type="Gene3D" id="3.30.70.270">
    <property type="match status" value="1"/>
</dbReference>